<proteinExistence type="predicted"/>
<dbReference type="OrthoDB" id="2442779at2759"/>
<organism evidence="2 3">
    <name type="scientific">Linnemannia hyalina</name>
    <dbReference type="NCBI Taxonomy" id="64524"/>
    <lineage>
        <taxon>Eukaryota</taxon>
        <taxon>Fungi</taxon>
        <taxon>Fungi incertae sedis</taxon>
        <taxon>Mucoromycota</taxon>
        <taxon>Mortierellomycotina</taxon>
        <taxon>Mortierellomycetes</taxon>
        <taxon>Mortierellales</taxon>
        <taxon>Mortierellaceae</taxon>
        <taxon>Linnemannia</taxon>
    </lineage>
</organism>
<sequence length="145" mass="14319">MRFSTLIAASTMTALSVVSAQSSVPDPKVVAACSTCIDNAAIAAAPACKSLEGYIGGKNAPPADKMQACMCGLKGNMNWADSCVRPDKCTALHTSALVSAVTSNTSQPNACINASATSAGFKMCGVSSAKVAAAGAAMAVVGALL</sequence>
<dbReference type="Proteomes" id="UP000707451">
    <property type="component" value="Unassembled WGS sequence"/>
</dbReference>
<keyword evidence="3" id="KW-1185">Reference proteome</keyword>
<dbReference type="AlphaFoldDB" id="A0A9P8BXT8"/>
<gene>
    <name evidence="2" type="ORF">KI688_005906</name>
</gene>
<evidence type="ECO:0000256" key="1">
    <source>
        <dbReference type="SAM" id="SignalP"/>
    </source>
</evidence>
<name>A0A9P8BXT8_9FUNG</name>
<accession>A0A9P8BXT8</accession>
<feature type="signal peptide" evidence="1">
    <location>
        <begin position="1"/>
        <end position="20"/>
    </location>
</feature>
<dbReference type="EMBL" id="JAHRHY010000002">
    <property type="protein sequence ID" value="KAG9071693.1"/>
    <property type="molecule type" value="Genomic_DNA"/>
</dbReference>
<reference evidence="2" key="1">
    <citation type="submission" date="2021-06" db="EMBL/GenBank/DDBJ databases">
        <title>Genome Sequence of Mortierella hyaline Strain SCG-10, a Cold-Adapted, Nitrate-Reducing Fungus Isolated from Soil in Minnesota, USA.</title>
        <authorList>
            <person name="Aldossari N."/>
        </authorList>
    </citation>
    <scope>NUCLEOTIDE SEQUENCE</scope>
    <source>
        <strain evidence="2">SCG-10</strain>
    </source>
</reference>
<keyword evidence="1" id="KW-0732">Signal</keyword>
<feature type="chain" id="PRO_5040325096" evidence="1">
    <location>
        <begin position="21"/>
        <end position="145"/>
    </location>
</feature>
<protein>
    <submittedName>
        <fullName evidence="2">Uncharacterized protein</fullName>
    </submittedName>
</protein>
<evidence type="ECO:0000313" key="3">
    <source>
        <dbReference type="Proteomes" id="UP000707451"/>
    </source>
</evidence>
<comment type="caution">
    <text evidence="2">The sequence shown here is derived from an EMBL/GenBank/DDBJ whole genome shotgun (WGS) entry which is preliminary data.</text>
</comment>
<evidence type="ECO:0000313" key="2">
    <source>
        <dbReference type="EMBL" id="KAG9071693.1"/>
    </source>
</evidence>